<sequence length="257" mass="27318">METLIVCSAALIAAALTLFSGFGMGTLLMPVFAIFFPVPVAVAQTAVVHLLNNIFKAAMFGRNADKRVLLRFGAPALISSFLGAWLLLSLAEASPLFSYTLGGREFHVQPAKLTIAVLMAGFAVLEVWPWFQKLSFDRRYLPFGGMLSGFFGGLSGHQGAMRSAFLIKSGLTKEVFIGTGVMLAVIVDISRMTVYAGMLASEDILSNPTTVVAATVAAFVGTFLGARLVKKVTIKFLQVIVSVMLFVVALGLGSGLL</sequence>
<dbReference type="RefSeq" id="WP_092123129.1">
    <property type="nucleotide sequence ID" value="NZ_FMXO01000017.1"/>
</dbReference>
<dbReference type="InterPro" id="IPR052017">
    <property type="entry name" value="TSUP"/>
</dbReference>
<evidence type="ECO:0000256" key="8">
    <source>
        <dbReference type="RuleBase" id="RU363041"/>
    </source>
</evidence>
<keyword evidence="6 8" id="KW-1133">Transmembrane helix</keyword>
<evidence type="ECO:0000313" key="9">
    <source>
        <dbReference type="EMBL" id="SDB55738.1"/>
    </source>
</evidence>
<accession>A0A1G6EEF9</accession>
<keyword evidence="10" id="KW-1185">Reference proteome</keyword>
<dbReference type="OrthoDB" id="8480055at2"/>
<feature type="transmembrane region" description="Helical" evidence="8">
    <location>
        <begin position="72"/>
        <end position="91"/>
    </location>
</feature>
<evidence type="ECO:0000256" key="6">
    <source>
        <dbReference type="ARBA" id="ARBA00022989"/>
    </source>
</evidence>
<evidence type="ECO:0000256" key="2">
    <source>
        <dbReference type="ARBA" id="ARBA00009142"/>
    </source>
</evidence>
<keyword evidence="7 8" id="KW-0472">Membrane</keyword>
<feature type="transmembrane region" description="Helical" evidence="8">
    <location>
        <begin position="31"/>
        <end position="51"/>
    </location>
</feature>
<reference evidence="9 10" key="1">
    <citation type="submission" date="2016-10" db="EMBL/GenBank/DDBJ databases">
        <authorList>
            <person name="de Groot N.N."/>
        </authorList>
    </citation>
    <scope>NUCLEOTIDE SEQUENCE [LARGE SCALE GENOMIC DNA]</scope>
    <source>
        <strain evidence="9 10">ASO4-2</strain>
    </source>
</reference>
<evidence type="ECO:0000256" key="7">
    <source>
        <dbReference type="ARBA" id="ARBA00023136"/>
    </source>
</evidence>
<feature type="transmembrane region" description="Helical" evidence="8">
    <location>
        <begin position="210"/>
        <end position="229"/>
    </location>
</feature>
<feature type="transmembrane region" description="Helical" evidence="8">
    <location>
        <begin position="175"/>
        <end position="198"/>
    </location>
</feature>
<feature type="transmembrane region" description="Helical" evidence="8">
    <location>
        <begin position="111"/>
        <end position="131"/>
    </location>
</feature>
<comment type="similarity">
    <text evidence="2 8">Belongs to the 4-toluene sulfonate uptake permease (TSUP) (TC 2.A.102) family.</text>
</comment>
<evidence type="ECO:0000256" key="3">
    <source>
        <dbReference type="ARBA" id="ARBA00022448"/>
    </source>
</evidence>
<dbReference type="STRING" id="617002.SAMN05660653_02798"/>
<dbReference type="Proteomes" id="UP000198771">
    <property type="component" value="Unassembled WGS sequence"/>
</dbReference>
<dbReference type="AlphaFoldDB" id="A0A1G6EEF9"/>
<dbReference type="EMBL" id="FMXO01000017">
    <property type="protein sequence ID" value="SDB55738.1"/>
    <property type="molecule type" value="Genomic_DNA"/>
</dbReference>
<feature type="transmembrane region" description="Helical" evidence="8">
    <location>
        <begin position="236"/>
        <end position="256"/>
    </location>
</feature>
<dbReference type="InterPro" id="IPR002781">
    <property type="entry name" value="TM_pro_TauE-like"/>
</dbReference>
<evidence type="ECO:0000256" key="1">
    <source>
        <dbReference type="ARBA" id="ARBA00004651"/>
    </source>
</evidence>
<name>A0A1G6EEF9_9BACT</name>
<keyword evidence="4 8" id="KW-1003">Cell membrane</keyword>
<gene>
    <name evidence="9" type="ORF">SAMN05660653_02798</name>
</gene>
<dbReference type="Pfam" id="PF01925">
    <property type="entry name" value="TauE"/>
    <property type="match status" value="1"/>
</dbReference>
<evidence type="ECO:0000256" key="5">
    <source>
        <dbReference type="ARBA" id="ARBA00022692"/>
    </source>
</evidence>
<organism evidence="9 10">
    <name type="scientific">Desulfonatronum thiosulfatophilum</name>
    <dbReference type="NCBI Taxonomy" id="617002"/>
    <lineage>
        <taxon>Bacteria</taxon>
        <taxon>Pseudomonadati</taxon>
        <taxon>Thermodesulfobacteriota</taxon>
        <taxon>Desulfovibrionia</taxon>
        <taxon>Desulfovibrionales</taxon>
        <taxon>Desulfonatronaceae</taxon>
        <taxon>Desulfonatronum</taxon>
    </lineage>
</organism>
<dbReference type="PANTHER" id="PTHR30269:SF37">
    <property type="entry name" value="MEMBRANE TRANSPORTER PROTEIN"/>
    <property type="match status" value="1"/>
</dbReference>
<dbReference type="GO" id="GO:0005886">
    <property type="term" value="C:plasma membrane"/>
    <property type="evidence" value="ECO:0007669"/>
    <property type="project" value="UniProtKB-SubCell"/>
</dbReference>
<keyword evidence="3" id="KW-0813">Transport</keyword>
<protein>
    <recommendedName>
        <fullName evidence="8">Probable membrane transporter protein</fullName>
    </recommendedName>
</protein>
<evidence type="ECO:0000256" key="4">
    <source>
        <dbReference type="ARBA" id="ARBA00022475"/>
    </source>
</evidence>
<dbReference type="PANTHER" id="PTHR30269">
    <property type="entry name" value="TRANSMEMBRANE PROTEIN YFCA"/>
    <property type="match status" value="1"/>
</dbReference>
<evidence type="ECO:0000313" key="10">
    <source>
        <dbReference type="Proteomes" id="UP000198771"/>
    </source>
</evidence>
<proteinExistence type="inferred from homology"/>
<comment type="subcellular location">
    <subcellularLocation>
        <location evidence="1 8">Cell membrane</location>
        <topology evidence="1 8">Multi-pass membrane protein</topology>
    </subcellularLocation>
</comment>
<keyword evidence="5 8" id="KW-0812">Transmembrane</keyword>